<sequence>MLIRFRAANLYSFKEEIEFSMIPSPERIHSHQIFPKKKKNDIRLNRFAAVYGANAAGKSNLVKVLKFVQKMVVEGVKPEAVIPIQRFRLTQDYLHSPAKFEIEFKVGEHMYEYGFELDSRSIHREWLINFTRNSEKILFKRTTDQNGKAKLEFGSFINKFSKKEKLFLEFAGEGTRPNQLFLNESIDSNMMYFRGAYDWFRKVITVIEPMELYIPVELQMDEDKRFQDFLSQILRDSDTGIASIKADKMELDDLEDISEDAAQFINDHLSDADGFFLKVQQFRLTAIKEDDKIHLFKLIPTHRTLNGSEEAIFEVYEESDGTQRLIDLAPVLYELLLGENERVFVVDEFDRSLHPQLSRMIVELHLDENKSTQPSQLIVTTHQTNILDLNLLRKDEIWFVEKNPETGATDLYSLYDFQPRYDKDIKKDYLYGRYGAIPFLGNMSALKLSSKKK</sequence>
<dbReference type="HOGENOM" id="CLU_046693_2_1_3"/>
<dbReference type="STRING" id="13035.Dacsa_3243"/>
<dbReference type="InterPro" id="IPR003959">
    <property type="entry name" value="ATPase_AAA_core"/>
</dbReference>
<name>K9YZ51_DACS8</name>
<dbReference type="OrthoDB" id="9809324at2"/>
<dbReference type="EMBL" id="CP003944">
    <property type="protein sequence ID" value="AFZ51762.1"/>
    <property type="molecule type" value="Genomic_DNA"/>
</dbReference>
<keyword evidence="3" id="KW-1185">Reference proteome</keyword>
<dbReference type="KEGG" id="dsl:Dacsa_3243"/>
<dbReference type="Gene3D" id="3.40.50.300">
    <property type="entry name" value="P-loop containing nucleotide triphosphate hydrolases"/>
    <property type="match status" value="1"/>
</dbReference>
<evidence type="ECO:0000259" key="1">
    <source>
        <dbReference type="Pfam" id="PF13304"/>
    </source>
</evidence>
<dbReference type="GO" id="GO:0016887">
    <property type="term" value="F:ATP hydrolysis activity"/>
    <property type="evidence" value="ECO:0007669"/>
    <property type="project" value="InterPro"/>
</dbReference>
<evidence type="ECO:0000313" key="2">
    <source>
        <dbReference type="EMBL" id="AFZ51762.1"/>
    </source>
</evidence>
<dbReference type="eggNOG" id="COG1106">
    <property type="taxonomic scope" value="Bacteria"/>
</dbReference>
<reference evidence="2" key="1">
    <citation type="submission" date="2012-04" db="EMBL/GenBank/DDBJ databases">
        <title>Finished genome of Dactylococcopsis salina PCC 8305.</title>
        <authorList>
            <consortium name="US DOE Joint Genome Institute"/>
            <person name="Gugger M."/>
            <person name="Coursin T."/>
            <person name="Rippka R."/>
            <person name="Tandeau De Marsac N."/>
            <person name="Huntemann M."/>
            <person name="Wei C.-L."/>
            <person name="Han J."/>
            <person name="Detter J.C."/>
            <person name="Han C."/>
            <person name="Tapia R."/>
            <person name="Daligault H."/>
            <person name="Chen A."/>
            <person name="Krypides N."/>
            <person name="Mavromatis K."/>
            <person name="Markowitz V."/>
            <person name="Szeto E."/>
            <person name="Ivanova N."/>
            <person name="Ovchinnikova G."/>
            <person name="Pagani I."/>
            <person name="Pati A."/>
            <person name="Goodwin L."/>
            <person name="Peters L."/>
            <person name="Pitluck S."/>
            <person name="Woyke T."/>
            <person name="Kerfeld C."/>
        </authorList>
    </citation>
    <scope>NUCLEOTIDE SEQUENCE [LARGE SCALE GENOMIC DNA]</scope>
    <source>
        <strain evidence="2">PCC 8305</strain>
    </source>
</reference>
<feature type="domain" description="ATPase AAA-type core" evidence="1">
    <location>
        <begin position="47"/>
        <end position="388"/>
    </location>
</feature>
<dbReference type="RefSeq" id="WP_015230739.1">
    <property type="nucleotide sequence ID" value="NC_019780.1"/>
</dbReference>
<dbReference type="Proteomes" id="UP000010482">
    <property type="component" value="Chromosome"/>
</dbReference>
<gene>
    <name evidence="2" type="ORF">Dacsa_3243</name>
</gene>
<dbReference type="PANTHER" id="PTHR40396">
    <property type="entry name" value="ATPASE-LIKE PROTEIN"/>
    <property type="match status" value="1"/>
</dbReference>
<dbReference type="PANTHER" id="PTHR40396:SF1">
    <property type="entry name" value="ATPASE AAA-TYPE CORE DOMAIN-CONTAINING PROTEIN"/>
    <property type="match status" value="1"/>
</dbReference>
<protein>
    <recommendedName>
        <fullName evidence="1">ATPase AAA-type core domain-containing protein</fullName>
    </recommendedName>
</protein>
<dbReference type="InterPro" id="IPR027417">
    <property type="entry name" value="P-loop_NTPase"/>
</dbReference>
<accession>K9YZ51</accession>
<proteinExistence type="predicted"/>
<dbReference type="PATRIC" id="fig|13035.3.peg.3673"/>
<organism evidence="2 3">
    <name type="scientific">Dactylococcopsis salina (strain PCC 8305)</name>
    <name type="common">Myxobactron salinum</name>
    <dbReference type="NCBI Taxonomy" id="13035"/>
    <lineage>
        <taxon>Bacteria</taxon>
        <taxon>Bacillati</taxon>
        <taxon>Cyanobacteriota</taxon>
        <taxon>Cyanophyceae</taxon>
        <taxon>Nodosilineales</taxon>
        <taxon>Cymatolegaceae</taxon>
        <taxon>Dactylococcopsis</taxon>
    </lineage>
</organism>
<dbReference type="AlphaFoldDB" id="K9YZ51"/>
<evidence type="ECO:0000313" key="3">
    <source>
        <dbReference type="Proteomes" id="UP000010482"/>
    </source>
</evidence>
<dbReference type="SUPFAM" id="SSF52540">
    <property type="entry name" value="P-loop containing nucleoside triphosphate hydrolases"/>
    <property type="match status" value="1"/>
</dbReference>
<dbReference type="GO" id="GO:0005524">
    <property type="term" value="F:ATP binding"/>
    <property type="evidence" value="ECO:0007669"/>
    <property type="project" value="InterPro"/>
</dbReference>
<dbReference type="Pfam" id="PF13304">
    <property type="entry name" value="AAA_21"/>
    <property type="match status" value="1"/>
</dbReference>